<name>K0SET1_THAOC</name>
<keyword evidence="2" id="KW-0732">Signal</keyword>
<comment type="caution">
    <text evidence="3">The sequence shown here is derived from an EMBL/GenBank/DDBJ whole genome shotgun (WGS) entry which is preliminary data.</text>
</comment>
<reference evidence="3 4" key="1">
    <citation type="journal article" date="2012" name="Genome Biol.">
        <title>Genome and low-iron response of an oceanic diatom adapted to chronic iron limitation.</title>
        <authorList>
            <person name="Lommer M."/>
            <person name="Specht M."/>
            <person name="Roy A.S."/>
            <person name="Kraemer L."/>
            <person name="Andreson R."/>
            <person name="Gutowska M.A."/>
            <person name="Wolf J."/>
            <person name="Bergner S.V."/>
            <person name="Schilhabel M.B."/>
            <person name="Klostermeier U.C."/>
            <person name="Beiko R.G."/>
            <person name="Rosenstiel P."/>
            <person name="Hippler M."/>
            <person name="Laroche J."/>
        </authorList>
    </citation>
    <scope>NUCLEOTIDE SEQUENCE [LARGE SCALE GENOMIC DNA]</scope>
    <source>
        <strain evidence="3 4">CCMP1005</strain>
    </source>
</reference>
<feature type="non-terminal residue" evidence="3">
    <location>
        <position position="71"/>
    </location>
</feature>
<dbReference type="EMBL" id="AGNL01022883">
    <property type="protein sequence ID" value="EJK59456.1"/>
    <property type="molecule type" value="Genomic_DNA"/>
</dbReference>
<accession>K0SET1</accession>
<evidence type="ECO:0000256" key="2">
    <source>
        <dbReference type="SAM" id="SignalP"/>
    </source>
</evidence>
<dbReference type="Proteomes" id="UP000266841">
    <property type="component" value="Unassembled WGS sequence"/>
</dbReference>
<dbReference type="AlphaFoldDB" id="K0SET1"/>
<gene>
    <name evidence="3" type="ORF">THAOC_20319</name>
</gene>
<sequence length="71" mass="7301">MVASIALAVLSAAAFARFKYVRQKRRFENTPSLDPTVAQSSEGGQGAGGSDVVPRRAGPASRAGPDGRDAV</sequence>
<feature type="chain" id="PRO_5003841023" evidence="2">
    <location>
        <begin position="17"/>
        <end position="71"/>
    </location>
</feature>
<feature type="region of interest" description="Disordered" evidence="1">
    <location>
        <begin position="28"/>
        <end position="71"/>
    </location>
</feature>
<organism evidence="3 4">
    <name type="scientific">Thalassiosira oceanica</name>
    <name type="common">Marine diatom</name>
    <dbReference type="NCBI Taxonomy" id="159749"/>
    <lineage>
        <taxon>Eukaryota</taxon>
        <taxon>Sar</taxon>
        <taxon>Stramenopiles</taxon>
        <taxon>Ochrophyta</taxon>
        <taxon>Bacillariophyta</taxon>
        <taxon>Coscinodiscophyceae</taxon>
        <taxon>Thalassiosirophycidae</taxon>
        <taxon>Thalassiosirales</taxon>
        <taxon>Thalassiosiraceae</taxon>
        <taxon>Thalassiosira</taxon>
    </lineage>
</organism>
<protein>
    <submittedName>
        <fullName evidence="3">Uncharacterized protein</fullName>
    </submittedName>
</protein>
<evidence type="ECO:0000313" key="3">
    <source>
        <dbReference type="EMBL" id="EJK59456.1"/>
    </source>
</evidence>
<keyword evidence="4" id="KW-1185">Reference proteome</keyword>
<evidence type="ECO:0000313" key="4">
    <source>
        <dbReference type="Proteomes" id="UP000266841"/>
    </source>
</evidence>
<proteinExistence type="predicted"/>
<evidence type="ECO:0000256" key="1">
    <source>
        <dbReference type="SAM" id="MobiDB-lite"/>
    </source>
</evidence>
<feature type="signal peptide" evidence="2">
    <location>
        <begin position="1"/>
        <end position="16"/>
    </location>
</feature>